<keyword evidence="1" id="KW-0808">Transferase</keyword>
<reference evidence="7" key="1">
    <citation type="submission" date="2017-08" db="EMBL/GenBank/DDBJ databases">
        <title>A dynamic microbial community with high functional redundancy inhabits the cold, oxic subseafloor aquifer.</title>
        <authorList>
            <person name="Tully B.J."/>
            <person name="Wheat C.G."/>
            <person name="Glazer B.T."/>
            <person name="Huber J.A."/>
        </authorList>
    </citation>
    <scope>NUCLEOTIDE SEQUENCE [LARGE SCALE GENOMIC DNA]</scope>
</reference>
<evidence type="ECO:0000259" key="5">
    <source>
        <dbReference type="PROSITE" id="PS50011"/>
    </source>
</evidence>
<dbReference type="Gene3D" id="3.30.200.20">
    <property type="entry name" value="Phosphorylase Kinase, domain 1"/>
    <property type="match status" value="1"/>
</dbReference>
<keyword evidence="3" id="KW-0418">Kinase</keyword>
<dbReference type="PANTHER" id="PTHR43289:SF6">
    <property type="entry name" value="SERINE_THREONINE-PROTEIN KINASE NEKL-3"/>
    <property type="match status" value="1"/>
</dbReference>
<dbReference type="SUPFAM" id="SSF56112">
    <property type="entry name" value="Protein kinase-like (PK-like)"/>
    <property type="match status" value="1"/>
</dbReference>
<dbReference type="SMART" id="SM00220">
    <property type="entry name" value="S_TKc"/>
    <property type="match status" value="1"/>
</dbReference>
<dbReference type="InterPro" id="IPR011009">
    <property type="entry name" value="Kinase-like_dom_sf"/>
</dbReference>
<dbReference type="Pfam" id="PF00069">
    <property type="entry name" value="Pkinase"/>
    <property type="match status" value="1"/>
</dbReference>
<name>A0A2A4WZE3_UNCAE</name>
<keyword evidence="4" id="KW-0067">ATP-binding</keyword>
<evidence type="ECO:0000313" key="6">
    <source>
        <dbReference type="EMBL" id="PCI75187.1"/>
    </source>
</evidence>
<gene>
    <name evidence="6" type="ORF">COB21_05950</name>
</gene>
<organism evidence="6 7">
    <name type="scientific">Aerophobetes bacterium</name>
    <dbReference type="NCBI Taxonomy" id="2030807"/>
    <lineage>
        <taxon>Bacteria</taxon>
        <taxon>Candidatus Aerophobota</taxon>
    </lineage>
</organism>
<evidence type="ECO:0000256" key="3">
    <source>
        <dbReference type="ARBA" id="ARBA00022777"/>
    </source>
</evidence>
<dbReference type="Proteomes" id="UP000218775">
    <property type="component" value="Unassembled WGS sequence"/>
</dbReference>
<proteinExistence type="predicted"/>
<dbReference type="CDD" id="cd14014">
    <property type="entry name" value="STKc_PknB_like"/>
    <property type="match status" value="1"/>
</dbReference>
<evidence type="ECO:0000313" key="7">
    <source>
        <dbReference type="Proteomes" id="UP000218775"/>
    </source>
</evidence>
<dbReference type="PROSITE" id="PS00108">
    <property type="entry name" value="PROTEIN_KINASE_ST"/>
    <property type="match status" value="1"/>
</dbReference>
<dbReference type="GO" id="GO:0004674">
    <property type="term" value="F:protein serine/threonine kinase activity"/>
    <property type="evidence" value="ECO:0007669"/>
    <property type="project" value="TreeGrafter"/>
</dbReference>
<protein>
    <recommendedName>
        <fullName evidence="5">Protein kinase domain-containing protein</fullName>
    </recommendedName>
</protein>
<feature type="domain" description="Protein kinase" evidence="5">
    <location>
        <begin position="32"/>
        <end position="297"/>
    </location>
</feature>
<dbReference type="GO" id="GO:0005524">
    <property type="term" value="F:ATP binding"/>
    <property type="evidence" value="ECO:0007669"/>
    <property type="project" value="UniProtKB-KW"/>
</dbReference>
<evidence type="ECO:0000256" key="2">
    <source>
        <dbReference type="ARBA" id="ARBA00022741"/>
    </source>
</evidence>
<accession>A0A2A4WZE3</accession>
<dbReference type="EMBL" id="NVUK01000054">
    <property type="protein sequence ID" value="PCI75187.1"/>
    <property type="molecule type" value="Genomic_DNA"/>
</dbReference>
<comment type="caution">
    <text evidence="6">The sequence shown here is derived from an EMBL/GenBank/DDBJ whole genome shotgun (WGS) entry which is preliminary data.</text>
</comment>
<sequence>MDAFSMQQDTLPIPKVAPSKHVSYLHKQIGPYRIDALWKKGPLSHLYLGTDLTRHCSVVLKILSPDLLQMPEMVDQFLKESQIISMINHPNIVGVLDTGQWEQGFYIAMQYLQGISLKQFSTHHKLTTGSALNIVLKVSYALLHLHTHAIIHRDIKPENILITENGEVKLIDFGIAKLEGESPVGLEKKDASIIGTPSYMSPEQKRDPLKASYQSDIYSLGRVLEELLIGKIAHGSSSVYLLEPALAQMVKQATSPALESRFEDVVDFIQAITLNLKTLPDSHICAPKIEQTLHVSDKKPNWAQVEISNATTRGEEPHVFELFKSFQNDSHCYLYCANLNAKASTASMLLMRGYLENSFLKHKDKGIPAPSFAEIFSTAKAELKLENLHFTYLYFVPRLNKASFVSSHFGHFITIKPQSTPHFLSAPSLNTYAINQAVIPWQEGDILAVHSFMMQTTTSTKPIPPFGAMSLNLIAEKLHTHLALCSLPPSPSLDGSVIAFRHLS</sequence>
<dbReference type="InterPro" id="IPR000719">
    <property type="entry name" value="Prot_kinase_dom"/>
</dbReference>
<evidence type="ECO:0000256" key="1">
    <source>
        <dbReference type="ARBA" id="ARBA00022679"/>
    </source>
</evidence>
<evidence type="ECO:0000256" key="4">
    <source>
        <dbReference type="ARBA" id="ARBA00022840"/>
    </source>
</evidence>
<dbReference type="Gene3D" id="1.10.510.10">
    <property type="entry name" value="Transferase(Phosphotransferase) domain 1"/>
    <property type="match status" value="1"/>
</dbReference>
<dbReference type="PROSITE" id="PS50011">
    <property type="entry name" value="PROTEIN_KINASE_DOM"/>
    <property type="match status" value="1"/>
</dbReference>
<dbReference type="PANTHER" id="PTHR43289">
    <property type="entry name" value="MITOGEN-ACTIVATED PROTEIN KINASE KINASE KINASE 20-RELATED"/>
    <property type="match status" value="1"/>
</dbReference>
<dbReference type="AlphaFoldDB" id="A0A2A4WZE3"/>
<dbReference type="InterPro" id="IPR008271">
    <property type="entry name" value="Ser/Thr_kinase_AS"/>
</dbReference>
<keyword evidence="2" id="KW-0547">Nucleotide-binding</keyword>